<keyword evidence="3 6" id="KW-1133">Transmembrane helix</keyword>
<evidence type="ECO:0000256" key="4">
    <source>
        <dbReference type="ARBA" id="ARBA00023136"/>
    </source>
</evidence>
<organism evidence="7 8">
    <name type="scientific">Aspergillus pseudoustus</name>
    <dbReference type="NCBI Taxonomy" id="1810923"/>
    <lineage>
        <taxon>Eukaryota</taxon>
        <taxon>Fungi</taxon>
        <taxon>Dikarya</taxon>
        <taxon>Ascomycota</taxon>
        <taxon>Pezizomycotina</taxon>
        <taxon>Eurotiomycetes</taxon>
        <taxon>Eurotiomycetidae</taxon>
        <taxon>Eurotiales</taxon>
        <taxon>Aspergillaceae</taxon>
        <taxon>Aspergillus</taxon>
        <taxon>Aspergillus subgen. Nidulantes</taxon>
    </lineage>
</organism>
<evidence type="ECO:0000313" key="8">
    <source>
        <dbReference type="Proteomes" id="UP001610446"/>
    </source>
</evidence>
<reference evidence="7 8" key="1">
    <citation type="submission" date="2024-07" db="EMBL/GenBank/DDBJ databases">
        <title>Section-level genome sequencing and comparative genomics of Aspergillus sections Usti and Cavernicolus.</title>
        <authorList>
            <consortium name="Lawrence Berkeley National Laboratory"/>
            <person name="Nybo J.L."/>
            <person name="Vesth T.C."/>
            <person name="Theobald S."/>
            <person name="Frisvad J.C."/>
            <person name="Larsen T.O."/>
            <person name="Kjaerboelling I."/>
            <person name="Rothschild-Mancinelli K."/>
            <person name="Lyhne E.K."/>
            <person name="Kogle M.E."/>
            <person name="Barry K."/>
            <person name="Clum A."/>
            <person name="Na H."/>
            <person name="Ledsgaard L."/>
            <person name="Lin J."/>
            <person name="Lipzen A."/>
            <person name="Kuo A."/>
            <person name="Riley R."/>
            <person name="Mondo S."/>
            <person name="Labutti K."/>
            <person name="Haridas S."/>
            <person name="Pangalinan J."/>
            <person name="Salamov A.A."/>
            <person name="Simmons B.A."/>
            <person name="Magnuson J.K."/>
            <person name="Chen J."/>
            <person name="Drula E."/>
            <person name="Henrissat B."/>
            <person name="Wiebenga A."/>
            <person name="Lubbers R.J."/>
            <person name="Gomes A.C."/>
            <person name="Makela M.R."/>
            <person name="Stajich J."/>
            <person name="Grigoriev I.V."/>
            <person name="Mortensen U.H."/>
            <person name="De Vries R.P."/>
            <person name="Baker S.E."/>
            <person name="Andersen M.R."/>
        </authorList>
    </citation>
    <scope>NUCLEOTIDE SEQUENCE [LARGE SCALE GENOMIC DNA]</scope>
    <source>
        <strain evidence="7 8">CBS 123904</strain>
    </source>
</reference>
<evidence type="ECO:0000256" key="3">
    <source>
        <dbReference type="ARBA" id="ARBA00022989"/>
    </source>
</evidence>
<protein>
    <submittedName>
        <fullName evidence="7">Uncharacterized protein</fullName>
    </submittedName>
</protein>
<evidence type="ECO:0000256" key="5">
    <source>
        <dbReference type="SAM" id="MobiDB-lite"/>
    </source>
</evidence>
<dbReference type="Pfam" id="PF04193">
    <property type="entry name" value="PQ-loop"/>
    <property type="match status" value="1"/>
</dbReference>
<dbReference type="Proteomes" id="UP001610446">
    <property type="component" value="Unassembled WGS sequence"/>
</dbReference>
<sequence>MAYTEVPDSVRIVLLILTAISFIPQLRRLYSKKNSLGLSPSYVLCNLIVATEQFAIIFYMMISVPEAFGNSFVHDPHTVGDWVNFAQIIVTWILFLAVYELGPGVPPSPYPDSFILTITYRPAHRAKCGYVAIYIIYLLISLVPLELDQMGLTPHLATPSWPENDLREAWAFTHGLFLNTLMPPLALIALIPQAVQIWKHIGDPVGYPGLSVWDLVIQSGVFGSVAVSWIWRVSFTGYSSKFDPGWFWDYGWPVVENGVVAGVQAVLALLAGWRGCVGARKRGREQQDGGFEEPTPEDRERQPLLPK</sequence>
<proteinExistence type="predicted"/>
<feature type="region of interest" description="Disordered" evidence="5">
    <location>
        <begin position="283"/>
        <end position="307"/>
    </location>
</feature>
<keyword evidence="2 6" id="KW-0812">Transmembrane</keyword>
<feature type="transmembrane region" description="Helical" evidence="6">
    <location>
        <begin position="12"/>
        <end position="30"/>
    </location>
</feature>
<evidence type="ECO:0000256" key="2">
    <source>
        <dbReference type="ARBA" id="ARBA00022692"/>
    </source>
</evidence>
<feature type="compositionally biased region" description="Basic and acidic residues" evidence="5">
    <location>
        <begin position="296"/>
        <end position="307"/>
    </location>
</feature>
<feature type="transmembrane region" description="Helical" evidence="6">
    <location>
        <begin position="82"/>
        <end position="99"/>
    </location>
</feature>
<keyword evidence="4 6" id="KW-0472">Membrane</keyword>
<comment type="caution">
    <text evidence="7">The sequence shown here is derived from an EMBL/GenBank/DDBJ whole genome shotgun (WGS) entry which is preliminary data.</text>
</comment>
<dbReference type="EMBL" id="JBFXLU010000258">
    <property type="protein sequence ID" value="KAL2832686.1"/>
    <property type="molecule type" value="Genomic_DNA"/>
</dbReference>
<feature type="transmembrane region" description="Helical" evidence="6">
    <location>
        <begin position="251"/>
        <end position="273"/>
    </location>
</feature>
<evidence type="ECO:0000256" key="6">
    <source>
        <dbReference type="SAM" id="Phobius"/>
    </source>
</evidence>
<comment type="subcellular location">
    <subcellularLocation>
        <location evidence="1">Membrane</location>
        <topology evidence="1">Multi-pass membrane protein</topology>
    </subcellularLocation>
</comment>
<feature type="transmembrane region" description="Helical" evidence="6">
    <location>
        <begin position="128"/>
        <end position="145"/>
    </location>
</feature>
<dbReference type="InterPro" id="IPR006603">
    <property type="entry name" value="PQ-loop_rpt"/>
</dbReference>
<evidence type="ECO:0000256" key="1">
    <source>
        <dbReference type="ARBA" id="ARBA00004141"/>
    </source>
</evidence>
<feature type="transmembrane region" description="Helical" evidence="6">
    <location>
        <begin position="169"/>
        <end position="191"/>
    </location>
</feature>
<evidence type="ECO:0000313" key="7">
    <source>
        <dbReference type="EMBL" id="KAL2832686.1"/>
    </source>
</evidence>
<gene>
    <name evidence="7" type="ORF">BJY01DRAFT_253794</name>
</gene>
<feature type="transmembrane region" description="Helical" evidence="6">
    <location>
        <begin position="42"/>
        <end position="62"/>
    </location>
</feature>
<feature type="transmembrane region" description="Helical" evidence="6">
    <location>
        <begin position="212"/>
        <end position="231"/>
    </location>
</feature>
<accession>A0ABR4IY33</accession>
<keyword evidence="8" id="KW-1185">Reference proteome</keyword>
<name>A0ABR4IY33_9EURO</name>